<sequence>MVWTWEFKNLNALTSGSKTATSSSAVSPARERPRYKLHKFFLAKHCSAFASLFTGPQAAFDAGSEHRDGLPVMDLTDDAEELKCFLKALYIPEETHLHVRHLLSSAPANAQSRWDIFPPSYHGILRLASKYDARGLRNVLAPLFKAQWPSCLDDWDRLQGCDGDEFKALICDEQYLHPDPVGAIRLAVESDIPDVLPLAFYTVACALSFGQRDNAKLVSGLSPDETRRLLLGKAEYRHYVDTEALTDGCADVCTRTFQYTGRNGRSSQRSPCLVIIKACYQPTLAVADHIANPIGWGRWAASRLKELPQVCKECREDVTRRIEGDRNYFWHALGPMVFGVEGLPSTWGYLTQL</sequence>
<name>A0ACB8RXB7_9AGAM</name>
<evidence type="ECO:0000313" key="2">
    <source>
        <dbReference type="Proteomes" id="UP000814033"/>
    </source>
</evidence>
<reference evidence="1" key="1">
    <citation type="submission" date="2021-02" db="EMBL/GenBank/DDBJ databases">
        <authorList>
            <consortium name="DOE Joint Genome Institute"/>
            <person name="Ahrendt S."/>
            <person name="Looney B.P."/>
            <person name="Miyauchi S."/>
            <person name="Morin E."/>
            <person name="Drula E."/>
            <person name="Courty P.E."/>
            <person name="Chicoki N."/>
            <person name="Fauchery L."/>
            <person name="Kohler A."/>
            <person name="Kuo A."/>
            <person name="Labutti K."/>
            <person name="Pangilinan J."/>
            <person name="Lipzen A."/>
            <person name="Riley R."/>
            <person name="Andreopoulos W."/>
            <person name="He G."/>
            <person name="Johnson J."/>
            <person name="Barry K.W."/>
            <person name="Grigoriev I.V."/>
            <person name="Nagy L."/>
            <person name="Hibbett D."/>
            <person name="Henrissat B."/>
            <person name="Matheny P.B."/>
            <person name="Labbe J."/>
            <person name="Martin F."/>
        </authorList>
    </citation>
    <scope>NUCLEOTIDE SEQUENCE</scope>
    <source>
        <strain evidence="1">FP105234-sp</strain>
    </source>
</reference>
<reference evidence="1" key="2">
    <citation type="journal article" date="2022" name="New Phytol.">
        <title>Evolutionary transition to the ectomycorrhizal habit in the genomes of a hyperdiverse lineage of mushroom-forming fungi.</title>
        <authorList>
            <person name="Looney B."/>
            <person name="Miyauchi S."/>
            <person name="Morin E."/>
            <person name="Drula E."/>
            <person name="Courty P.E."/>
            <person name="Kohler A."/>
            <person name="Kuo A."/>
            <person name="LaButti K."/>
            <person name="Pangilinan J."/>
            <person name="Lipzen A."/>
            <person name="Riley R."/>
            <person name="Andreopoulos W."/>
            <person name="He G."/>
            <person name="Johnson J."/>
            <person name="Nolan M."/>
            <person name="Tritt A."/>
            <person name="Barry K.W."/>
            <person name="Grigoriev I.V."/>
            <person name="Nagy L.G."/>
            <person name="Hibbett D."/>
            <person name="Henrissat B."/>
            <person name="Matheny P.B."/>
            <person name="Labbe J."/>
            <person name="Martin F.M."/>
        </authorList>
    </citation>
    <scope>NUCLEOTIDE SEQUENCE</scope>
    <source>
        <strain evidence="1">FP105234-sp</strain>
    </source>
</reference>
<organism evidence="1 2">
    <name type="scientific">Auriscalpium vulgare</name>
    <dbReference type="NCBI Taxonomy" id="40419"/>
    <lineage>
        <taxon>Eukaryota</taxon>
        <taxon>Fungi</taxon>
        <taxon>Dikarya</taxon>
        <taxon>Basidiomycota</taxon>
        <taxon>Agaricomycotina</taxon>
        <taxon>Agaricomycetes</taxon>
        <taxon>Russulales</taxon>
        <taxon>Auriscalpiaceae</taxon>
        <taxon>Auriscalpium</taxon>
    </lineage>
</organism>
<accession>A0ACB8RXB7</accession>
<protein>
    <submittedName>
        <fullName evidence="1">Uncharacterized protein</fullName>
    </submittedName>
</protein>
<dbReference type="Proteomes" id="UP000814033">
    <property type="component" value="Unassembled WGS sequence"/>
</dbReference>
<keyword evidence="2" id="KW-1185">Reference proteome</keyword>
<evidence type="ECO:0000313" key="1">
    <source>
        <dbReference type="EMBL" id="KAI0048859.1"/>
    </source>
</evidence>
<gene>
    <name evidence="1" type="ORF">FA95DRAFT_1604824</name>
</gene>
<proteinExistence type="predicted"/>
<comment type="caution">
    <text evidence="1">The sequence shown here is derived from an EMBL/GenBank/DDBJ whole genome shotgun (WGS) entry which is preliminary data.</text>
</comment>
<dbReference type="EMBL" id="MU275880">
    <property type="protein sequence ID" value="KAI0048859.1"/>
    <property type="molecule type" value="Genomic_DNA"/>
</dbReference>